<evidence type="ECO:0000313" key="1">
    <source>
        <dbReference type="EMBL" id="KAJ8639679.1"/>
    </source>
</evidence>
<sequence>MRKGRWALDGGEMGVVRWRSLMMKGREMDVREMMVVKTMVQPIWSLHWRGMVAAAGDLEVLLGMDRKWIGFCVHRGR</sequence>
<gene>
    <name evidence="1" type="ORF">MRB53_016373</name>
</gene>
<keyword evidence="2" id="KW-1185">Reference proteome</keyword>
<protein>
    <submittedName>
        <fullName evidence="1">Uncharacterized protein</fullName>
    </submittedName>
</protein>
<proteinExistence type="predicted"/>
<name>A0ACC2M275_PERAE</name>
<dbReference type="Proteomes" id="UP001234297">
    <property type="component" value="Chromosome 5"/>
</dbReference>
<evidence type="ECO:0000313" key="2">
    <source>
        <dbReference type="Proteomes" id="UP001234297"/>
    </source>
</evidence>
<accession>A0ACC2M275</accession>
<organism evidence="1 2">
    <name type="scientific">Persea americana</name>
    <name type="common">Avocado</name>
    <dbReference type="NCBI Taxonomy" id="3435"/>
    <lineage>
        <taxon>Eukaryota</taxon>
        <taxon>Viridiplantae</taxon>
        <taxon>Streptophyta</taxon>
        <taxon>Embryophyta</taxon>
        <taxon>Tracheophyta</taxon>
        <taxon>Spermatophyta</taxon>
        <taxon>Magnoliopsida</taxon>
        <taxon>Magnoliidae</taxon>
        <taxon>Laurales</taxon>
        <taxon>Lauraceae</taxon>
        <taxon>Persea</taxon>
    </lineage>
</organism>
<dbReference type="EMBL" id="CM056813">
    <property type="protein sequence ID" value="KAJ8639679.1"/>
    <property type="molecule type" value="Genomic_DNA"/>
</dbReference>
<comment type="caution">
    <text evidence="1">The sequence shown here is derived from an EMBL/GenBank/DDBJ whole genome shotgun (WGS) entry which is preliminary data.</text>
</comment>
<reference evidence="1 2" key="1">
    <citation type="journal article" date="2022" name="Hortic Res">
        <title>A haplotype resolved chromosomal level avocado genome allows analysis of novel avocado genes.</title>
        <authorList>
            <person name="Nath O."/>
            <person name="Fletcher S.J."/>
            <person name="Hayward A."/>
            <person name="Shaw L.M."/>
            <person name="Masouleh A.K."/>
            <person name="Furtado A."/>
            <person name="Henry R.J."/>
            <person name="Mitter N."/>
        </authorList>
    </citation>
    <scope>NUCLEOTIDE SEQUENCE [LARGE SCALE GENOMIC DNA]</scope>
    <source>
        <strain evidence="2">cv. Hass</strain>
    </source>
</reference>